<dbReference type="GeneID" id="36384155"/>
<dbReference type="AlphaFoldDB" id="A0A090KVS1"/>
<dbReference type="SMART" id="SM00516">
    <property type="entry name" value="SEC14"/>
    <property type="match status" value="1"/>
</dbReference>
<dbReference type="GO" id="GO:0016627">
    <property type="term" value="F:oxidoreductase activity, acting on the CH-CH group of donors"/>
    <property type="evidence" value="ECO:0007669"/>
    <property type="project" value="InterPro"/>
</dbReference>
<dbReference type="PANTHER" id="PTHR23324:SF66">
    <property type="entry name" value="PROTEIN REAL-TIME"/>
    <property type="match status" value="1"/>
</dbReference>
<feature type="transmembrane region" description="Helical" evidence="6">
    <location>
        <begin position="117"/>
        <end position="140"/>
    </location>
</feature>
<dbReference type="OrthoDB" id="30289at2759"/>
<dbReference type="GO" id="GO:0016020">
    <property type="term" value="C:membrane"/>
    <property type="evidence" value="ECO:0007669"/>
    <property type="project" value="UniProtKB-SubCell"/>
</dbReference>
<dbReference type="SUPFAM" id="SSF46938">
    <property type="entry name" value="CRAL/TRIO N-terminal domain"/>
    <property type="match status" value="1"/>
</dbReference>
<reference evidence="9" key="2">
    <citation type="submission" date="2014-09" db="EMBL/GenBank/DDBJ databases">
        <authorList>
            <person name="Aslett A.Martin."/>
        </authorList>
    </citation>
    <scope>NUCLEOTIDE SEQUENCE</scope>
    <source>
        <strain evidence="9">ED321 Heterogonic</strain>
    </source>
</reference>
<dbReference type="PROSITE" id="PS50904">
    <property type="entry name" value="PRELI_MSF1"/>
    <property type="match status" value="1"/>
</dbReference>
<dbReference type="Proteomes" id="UP000035682">
    <property type="component" value="Unplaced"/>
</dbReference>
<dbReference type="Pfam" id="PF04707">
    <property type="entry name" value="PRELI"/>
    <property type="match status" value="1"/>
</dbReference>
<organism evidence="9">
    <name type="scientific">Strongyloides ratti</name>
    <name type="common">Parasitic roundworm</name>
    <dbReference type="NCBI Taxonomy" id="34506"/>
    <lineage>
        <taxon>Eukaryota</taxon>
        <taxon>Metazoa</taxon>
        <taxon>Ecdysozoa</taxon>
        <taxon>Nematoda</taxon>
        <taxon>Chromadorea</taxon>
        <taxon>Rhabditida</taxon>
        <taxon>Tylenchina</taxon>
        <taxon>Panagrolaimomorpha</taxon>
        <taxon>Strongyloidoidea</taxon>
        <taxon>Strongyloididae</taxon>
        <taxon>Strongyloides</taxon>
    </lineage>
</organism>
<dbReference type="Pfam" id="PF02544">
    <property type="entry name" value="Steroid_dh"/>
    <property type="match status" value="1"/>
</dbReference>
<feature type="transmembrane region" description="Helical" evidence="6">
    <location>
        <begin position="146"/>
        <end position="167"/>
    </location>
</feature>
<dbReference type="WBParaSite" id="SRAE_X000109600.1">
    <property type="protein sequence ID" value="SRAE_X000109600.1"/>
    <property type="gene ID" value="WBGene00266661"/>
</dbReference>
<evidence type="ECO:0000313" key="9">
    <source>
        <dbReference type="EMBL" id="CEF59347.1"/>
    </source>
</evidence>
<evidence type="ECO:0000256" key="6">
    <source>
        <dbReference type="SAM" id="Phobius"/>
    </source>
</evidence>
<dbReference type="RefSeq" id="XP_024498558.1">
    <property type="nucleotide sequence ID" value="XM_024654806.1"/>
</dbReference>
<dbReference type="InterPro" id="IPR001251">
    <property type="entry name" value="CRAL-TRIO_dom"/>
</dbReference>
<keyword evidence="10" id="KW-1185">Reference proteome</keyword>
<dbReference type="InterPro" id="IPR001104">
    <property type="entry name" value="3-oxo-5_a-steroid_4-DH_C"/>
</dbReference>
<protein>
    <submittedName>
        <fullName evidence="9 11">SEC14-like protein 5</fullName>
    </submittedName>
</protein>
<evidence type="ECO:0000256" key="1">
    <source>
        <dbReference type="ARBA" id="ARBA00004141"/>
    </source>
</evidence>
<dbReference type="PANTHER" id="PTHR23324">
    <property type="entry name" value="SEC14 RELATED PROTEIN"/>
    <property type="match status" value="1"/>
</dbReference>
<dbReference type="InterPro" id="IPR011074">
    <property type="entry name" value="CRAL/TRIO_N_dom"/>
</dbReference>
<dbReference type="WormBase" id="SRAE_X000109600">
    <property type="protein sequence ID" value="SRP07698"/>
    <property type="gene ID" value="WBGene00266661"/>
</dbReference>
<feature type="transmembrane region" description="Helical" evidence="6">
    <location>
        <begin position="81"/>
        <end position="97"/>
    </location>
</feature>
<evidence type="ECO:0000259" key="8">
    <source>
        <dbReference type="PROSITE" id="PS50904"/>
    </source>
</evidence>
<keyword evidence="4 6" id="KW-0472">Membrane</keyword>
<reference evidence="10" key="1">
    <citation type="submission" date="2014-09" db="EMBL/GenBank/DDBJ databases">
        <authorList>
            <person name="Martin A.A."/>
        </authorList>
    </citation>
    <scope>NUCLEOTIDE SEQUENCE</scope>
    <source>
        <strain evidence="10">ED321</strain>
    </source>
</reference>
<dbReference type="EMBL" id="LN609396">
    <property type="protein sequence ID" value="CEF59347.1"/>
    <property type="molecule type" value="Genomic_DNA"/>
</dbReference>
<feature type="compositionally biased region" description="Basic and acidic residues" evidence="5">
    <location>
        <begin position="933"/>
        <end position="942"/>
    </location>
</feature>
<evidence type="ECO:0000259" key="7">
    <source>
        <dbReference type="PROSITE" id="PS50191"/>
    </source>
</evidence>
<dbReference type="Pfam" id="PF00650">
    <property type="entry name" value="CRAL_TRIO"/>
    <property type="match status" value="1"/>
</dbReference>
<dbReference type="Pfam" id="PF03765">
    <property type="entry name" value="CRAL_TRIO_N"/>
    <property type="match status" value="1"/>
</dbReference>
<feature type="transmembrane region" description="Helical" evidence="6">
    <location>
        <begin position="12"/>
        <end position="35"/>
    </location>
</feature>
<evidence type="ECO:0000313" key="11">
    <source>
        <dbReference type="WBParaSite" id="SRAE_X000109600.1"/>
    </source>
</evidence>
<gene>
    <name evidence="9 11 12" type="ORF">SRAE_X000109600</name>
</gene>
<dbReference type="PROSITE" id="PS50244">
    <property type="entry name" value="S5A_REDUCTASE"/>
    <property type="match status" value="1"/>
</dbReference>
<dbReference type="InterPro" id="IPR036865">
    <property type="entry name" value="CRAL-TRIO_dom_sf"/>
</dbReference>
<evidence type="ECO:0000313" key="10">
    <source>
        <dbReference type="Proteomes" id="UP000035682"/>
    </source>
</evidence>
<evidence type="ECO:0000256" key="5">
    <source>
        <dbReference type="SAM" id="MobiDB-lite"/>
    </source>
</evidence>
<dbReference type="InterPro" id="IPR036273">
    <property type="entry name" value="CRAL/TRIO_N_dom_sf"/>
</dbReference>
<feature type="region of interest" description="Disordered" evidence="5">
    <location>
        <begin position="923"/>
        <end position="942"/>
    </location>
</feature>
<dbReference type="GO" id="GO:0005737">
    <property type="term" value="C:cytoplasm"/>
    <property type="evidence" value="ECO:0007669"/>
    <property type="project" value="TreeGrafter"/>
</dbReference>
<dbReference type="CDD" id="cd00170">
    <property type="entry name" value="SEC14"/>
    <property type="match status" value="1"/>
</dbReference>
<name>A0A090KVS1_STRRB</name>
<accession>A0A090KVS1</accession>
<dbReference type="PROSITE" id="PS50191">
    <property type="entry name" value="CRAL_TRIO"/>
    <property type="match status" value="1"/>
</dbReference>
<dbReference type="Gene3D" id="3.40.525.10">
    <property type="entry name" value="CRAL-TRIO lipid binding domain"/>
    <property type="match status" value="1"/>
</dbReference>
<dbReference type="OMA" id="YHTKQVP"/>
<comment type="subcellular location">
    <subcellularLocation>
        <location evidence="1">Membrane</location>
        <topology evidence="1">Multi-pass membrane protein</topology>
    </subcellularLocation>
</comment>
<proteinExistence type="predicted"/>
<dbReference type="SUPFAM" id="SSF101576">
    <property type="entry name" value="Supernatant protein factor (SPF), C-terminal domain"/>
    <property type="match status" value="1"/>
</dbReference>
<dbReference type="InterPro" id="IPR036598">
    <property type="entry name" value="GOLD_dom_sf"/>
</dbReference>
<evidence type="ECO:0000313" key="12">
    <source>
        <dbReference type="WormBase" id="SRAE_X000109600"/>
    </source>
</evidence>
<keyword evidence="2 6" id="KW-0812">Transmembrane</keyword>
<dbReference type="Gene3D" id="2.60.120.680">
    <property type="entry name" value="GOLD domain"/>
    <property type="match status" value="1"/>
</dbReference>
<reference evidence="11" key="3">
    <citation type="submission" date="2020-12" db="UniProtKB">
        <authorList>
            <consortium name="WormBaseParasite"/>
        </authorList>
    </citation>
    <scope>IDENTIFICATION</scope>
</reference>
<dbReference type="GO" id="GO:0006629">
    <property type="term" value="P:lipid metabolic process"/>
    <property type="evidence" value="ECO:0007669"/>
    <property type="project" value="InterPro"/>
</dbReference>
<evidence type="ECO:0000256" key="3">
    <source>
        <dbReference type="ARBA" id="ARBA00022989"/>
    </source>
</evidence>
<evidence type="ECO:0000256" key="4">
    <source>
        <dbReference type="ARBA" id="ARBA00023136"/>
    </source>
</evidence>
<feature type="domain" description="CRAL-TRIO" evidence="7">
    <location>
        <begin position="541"/>
        <end position="715"/>
    </location>
</feature>
<dbReference type="SUPFAM" id="SSF52087">
    <property type="entry name" value="CRAL/TRIO domain"/>
    <property type="match status" value="1"/>
</dbReference>
<evidence type="ECO:0000256" key="2">
    <source>
        <dbReference type="ARBA" id="ARBA00022692"/>
    </source>
</evidence>
<dbReference type="InterPro" id="IPR051064">
    <property type="entry name" value="SEC14/CRAL-TRIO_domain"/>
</dbReference>
<dbReference type="SMART" id="SM01100">
    <property type="entry name" value="CRAL_TRIO_N"/>
    <property type="match status" value="1"/>
</dbReference>
<sequence>MDILKMETLPSWIKYISYSYFIFGTLTSITLIYGIKATYGRYNKGALFKSLTLNPRISWMLQEIPSFLIPFYLIITRIGEYNRYNLFVTSLFVIHYFQRSIIYPMLMKSKNPVPIEIFLSAFTFCTFNGLIQGFSHLLYINYNYENIFTFSSSIGLILYLSGMFINIEADHILRNLRKNDESGYKIPIGGAFKYITCANYFGEIVEWIGFFIIGKSLPSLAFAFFTIANIGPRALQHHQCNLNKFIIMVQSYHSPVYIYKYPFELVMAAYEMRFPTCPQIPIFVGCEVTNEKESEDKSYHMIERKCELSIDIPYLLKKIAKIELIYFKQTNYLYRSKRVLKIDAENISFSNRISIHEECKYYAHPENEDWTCFEQKATLDVKSFFGFEGAVEKLAIKHYTANINKGKEIMQVFIDELAAKGITEIPRWKGAEINDENKKNNEICSSLTNNIFNECEAESKLEAEYIRRFLGQLTPLEESRLCELKYGLQDVSKGKLPNDAHLLRFLRARDFDVSKARDMIISSLLWRKQHNIDKILHEFVPPPVLKQFFPGSWHYKDKSGRPLFIIRLGHMDVKGILRAVGLNVLTKFILSICEEGLEKTTEATKELGKPISAWTLLVDLEGLSMRHLWRPGVHALLKIIEIVEANYPETMGLVLITRAPRVFPVLWTLISPFINENTRKKFMVNSNEHIIDDLKKYIDENYLPTFLSGSCFFSAPSGGHVPKNLYLSSTSLFNEDDDILKSIYITGNIYRCIPVENFVKVSTSGCVLTWDFDILKGECEFLIYYCSNMLDAPIVQSPTINAVDRVSASIGGPISPSYPIHAYPDLSLDNSIKIVEKPLLFSEGDSMQGSHYCSQPGTYILQWRHQEPSNNQHYSFDFSLSGHKCKLMYYSELLNSNDFRGSVASLESCRSSSFNSLVGNTSHLSSNGTPKATKKEFEENKN</sequence>
<dbReference type="InterPro" id="IPR006797">
    <property type="entry name" value="PRELI/MSF1_dom"/>
</dbReference>
<dbReference type="CTD" id="36384155"/>
<keyword evidence="3 6" id="KW-1133">Transmembrane helix</keyword>
<feature type="domain" description="PRELI/MSF1" evidence="8">
    <location>
        <begin position="249"/>
        <end position="422"/>
    </location>
</feature>